<dbReference type="AlphaFoldDB" id="A0A037ZFB1"/>
<evidence type="ECO:0000256" key="5">
    <source>
        <dbReference type="ARBA" id="ARBA00022691"/>
    </source>
</evidence>
<comment type="function">
    <text evidence="6">Catalyzes the methylation of C-1 in precorrin-5 and the subsequent extrusion of acetic acid from the resulting intermediate to form cobalt-precorrin-6A.</text>
</comment>
<protein>
    <recommendedName>
        <fullName evidence="6">Precorrin-6A synthase [deacetylating]</fullName>
        <ecNumber evidence="6">2.1.1.152</ecNumber>
    </recommendedName>
</protein>
<dbReference type="InterPro" id="IPR014776">
    <property type="entry name" value="4pyrrole_Mease_sub2"/>
</dbReference>
<dbReference type="GO" id="GO:0043819">
    <property type="term" value="F:precorrin-6A synthase (deacetylating) activity"/>
    <property type="evidence" value="ECO:0007669"/>
    <property type="project" value="UniProtKB-EC"/>
</dbReference>
<evidence type="ECO:0000313" key="9">
    <source>
        <dbReference type="Proteomes" id="UP000026249"/>
    </source>
</evidence>
<evidence type="ECO:0000256" key="2">
    <source>
        <dbReference type="ARBA" id="ARBA00022573"/>
    </source>
</evidence>
<dbReference type="PANTHER" id="PTHR43467:SF1">
    <property type="entry name" value="PRECORRIN-6A SYNTHASE [DEACETYLATING]"/>
    <property type="match status" value="1"/>
</dbReference>
<comment type="caution">
    <text evidence="8">The sequence shown here is derived from an EMBL/GenBank/DDBJ whole genome shotgun (WGS) entry which is preliminary data.</text>
</comment>
<dbReference type="OrthoDB" id="9787471at2"/>
<dbReference type="InterPro" id="IPR000878">
    <property type="entry name" value="4pyrrol_Mease"/>
</dbReference>
<evidence type="ECO:0000256" key="6">
    <source>
        <dbReference type="PIRNR" id="PIRNR036525"/>
    </source>
</evidence>
<dbReference type="EMBL" id="JFKE01000005">
    <property type="protein sequence ID" value="KAJ55170.1"/>
    <property type="molecule type" value="Genomic_DNA"/>
</dbReference>
<dbReference type="Pfam" id="PF00590">
    <property type="entry name" value="TP_methylase"/>
    <property type="match status" value="1"/>
</dbReference>
<dbReference type="PANTHER" id="PTHR43467">
    <property type="entry name" value="COBALT-PRECORRIN-2 C(20)-METHYLTRANSFERASE"/>
    <property type="match status" value="1"/>
</dbReference>
<feature type="domain" description="Tetrapyrrole methylase" evidence="7">
    <location>
        <begin position="3"/>
        <end position="220"/>
    </location>
</feature>
<evidence type="ECO:0000313" key="8">
    <source>
        <dbReference type="EMBL" id="KAJ55170.1"/>
    </source>
</evidence>
<gene>
    <name evidence="8" type="ORF">ACMU_15555</name>
</gene>
<dbReference type="Proteomes" id="UP000026249">
    <property type="component" value="Unassembled WGS sequence"/>
</dbReference>
<dbReference type="InterPro" id="IPR035996">
    <property type="entry name" value="4pyrrol_Methylase_sf"/>
</dbReference>
<dbReference type="InterPro" id="IPR012797">
    <property type="entry name" value="CobF"/>
</dbReference>
<dbReference type="PIRSF" id="PIRSF036525">
    <property type="entry name" value="CobF"/>
    <property type="match status" value="1"/>
</dbReference>
<keyword evidence="5 6" id="KW-0949">S-adenosyl-L-methionine</keyword>
<dbReference type="GO" id="GO:0032259">
    <property type="term" value="P:methylation"/>
    <property type="evidence" value="ECO:0007669"/>
    <property type="project" value="UniProtKB-KW"/>
</dbReference>
<dbReference type="EC" id="2.1.1.152" evidence="6"/>
<keyword evidence="2" id="KW-0169">Cobalamin biosynthesis</keyword>
<dbReference type="Gene3D" id="3.30.950.10">
    <property type="entry name" value="Methyltransferase, Cobalt-precorrin-4 Transmethylase, Domain 2"/>
    <property type="match status" value="1"/>
</dbReference>
<dbReference type="GO" id="GO:0009236">
    <property type="term" value="P:cobalamin biosynthetic process"/>
    <property type="evidence" value="ECO:0007669"/>
    <property type="project" value="UniProtKB-KW"/>
</dbReference>
<dbReference type="RefSeq" id="WP_035260433.1">
    <property type="nucleotide sequence ID" value="NZ_JFKE01000005.1"/>
</dbReference>
<sequence>MFTLSLIGIGSGNPDHVTVQGIKALNAADLVLIPLKGAEKTELAALRHQICDVHLSNPKTKIAAFDLPVRDTANLSYHHGVNDWHDAIAEVWAKNIAAHPDAQNVAMLIWGDPSLYDSALRIAARLNPAPNVQVVPGITAIQALTAAHAIPFNDIGAPVVVTTGRQLRDHGFPTDADSAVIMLDGQCSFDTLPGEAFDIWWGAYVGMDQQVLRAGRLQDVADDIKAARTEARQRYGWVMDVYLLRRR</sequence>
<dbReference type="SUPFAM" id="SSF53790">
    <property type="entry name" value="Tetrapyrrole methylase"/>
    <property type="match status" value="1"/>
</dbReference>
<evidence type="ECO:0000256" key="3">
    <source>
        <dbReference type="ARBA" id="ARBA00022603"/>
    </source>
</evidence>
<accession>A0A037ZFB1</accession>
<organism evidence="8 9">
    <name type="scientific">Actibacterium mucosum KCTC 23349</name>
    <dbReference type="NCBI Taxonomy" id="1454373"/>
    <lineage>
        <taxon>Bacteria</taxon>
        <taxon>Pseudomonadati</taxon>
        <taxon>Pseudomonadota</taxon>
        <taxon>Alphaproteobacteria</taxon>
        <taxon>Rhodobacterales</taxon>
        <taxon>Roseobacteraceae</taxon>
        <taxon>Actibacterium</taxon>
    </lineage>
</organism>
<keyword evidence="4 6" id="KW-0808">Transferase</keyword>
<keyword evidence="3 6" id="KW-0489">Methyltransferase</keyword>
<dbReference type="NCBIfam" id="TIGR02434">
    <property type="entry name" value="CobF"/>
    <property type="match status" value="1"/>
</dbReference>
<dbReference type="Gene3D" id="3.40.1010.10">
    <property type="entry name" value="Cobalt-precorrin-4 Transmethylase, Domain 1"/>
    <property type="match status" value="1"/>
</dbReference>
<comment type="catalytic activity">
    <reaction evidence="6">
        <text>precorrin-5 + S-adenosyl-L-methionine + H2O = precorrin-6A + acetate + S-adenosyl-L-homocysteine + 2 H(+)</text>
        <dbReference type="Rhea" id="RHEA:18261"/>
        <dbReference type="ChEBI" id="CHEBI:15377"/>
        <dbReference type="ChEBI" id="CHEBI:15378"/>
        <dbReference type="ChEBI" id="CHEBI:30089"/>
        <dbReference type="ChEBI" id="CHEBI:57856"/>
        <dbReference type="ChEBI" id="CHEBI:59789"/>
        <dbReference type="ChEBI" id="CHEBI:77871"/>
        <dbReference type="ChEBI" id="CHEBI:77872"/>
        <dbReference type="EC" id="2.1.1.152"/>
    </reaction>
</comment>
<comment type="pathway">
    <text evidence="1">Cofactor biosynthesis; adenosylcobalamin biosynthesis.</text>
</comment>
<evidence type="ECO:0000259" key="7">
    <source>
        <dbReference type="Pfam" id="PF00590"/>
    </source>
</evidence>
<name>A0A037ZFB1_9RHOB</name>
<proteinExistence type="predicted"/>
<evidence type="ECO:0000256" key="1">
    <source>
        <dbReference type="ARBA" id="ARBA00004953"/>
    </source>
</evidence>
<keyword evidence="9" id="KW-1185">Reference proteome</keyword>
<reference evidence="8 9" key="1">
    <citation type="submission" date="2014-03" db="EMBL/GenBank/DDBJ databases">
        <title>Draft Genome Sequence of Actibacterium mucosum KCTC 23349, a Marine Alphaproteobacterium with Complex Ionic Requirements Isolated from Mediterranean Seawater at Malvarrosa Beach, Valencia, Spain.</title>
        <authorList>
            <person name="Arahal D.R."/>
            <person name="Shao Z."/>
            <person name="Lai Q."/>
            <person name="Pujalte M.J."/>
        </authorList>
    </citation>
    <scope>NUCLEOTIDE SEQUENCE [LARGE SCALE GENOMIC DNA]</scope>
    <source>
        <strain evidence="8 9">KCTC 23349</strain>
    </source>
</reference>
<dbReference type="CDD" id="cd11643">
    <property type="entry name" value="Precorrin-6A-synthase"/>
    <property type="match status" value="1"/>
</dbReference>
<dbReference type="STRING" id="1454373.ACMU_15555"/>
<dbReference type="InterPro" id="IPR014777">
    <property type="entry name" value="4pyrrole_Mease_sub1"/>
</dbReference>
<evidence type="ECO:0000256" key="4">
    <source>
        <dbReference type="ARBA" id="ARBA00022679"/>
    </source>
</evidence>